<dbReference type="Proteomes" id="UP000481964">
    <property type="component" value="Unassembled WGS sequence"/>
</dbReference>
<dbReference type="InterPro" id="IPR027417">
    <property type="entry name" value="P-loop_NTPase"/>
</dbReference>
<dbReference type="Gene3D" id="3.40.50.300">
    <property type="entry name" value="P-loop containing nucleotide triphosphate hydrolases"/>
    <property type="match status" value="2"/>
</dbReference>
<dbReference type="EMBL" id="WKRD01000011">
    <property type="protein sequence ID" value="MSC58383.1"/>
    <property type="molecule type" value="Genomic_DNA"/>
</dbReference>
<dbReference type="InterPro" id="IPR000212">
    <property type="entry name" value="DNA_helicase_UvrD/REP"/>
</dbReference>
<protein>
    <submittedName>
        <fullName evidence="1">AAA family ATPase</fullName>
    </submittedName>
</protein>
<organism evidence="1 2">
    <name type="scientific">Lachnospira eligens</name>
    <dbReference type="NCBI Taxonomy" id="39485"/>
    <lineage>
        <taxon>Bacteria</taxon>
        <taxon>Bacillati</taxon>
        <taxon>Bacillota</taxon>
        <taxon>Clostridia</taxon>
        <taxon>Lachnospirales</taxon>
        <taxon>Lachnospiraceae</taxon>
        <taxon>Lachnospira</taxon>
    </lineage>
</organism>
<dbReference type="RefSeq" id="WP_117804160.1">
    <property type="nucleotide sequence ID" value="NZ_WKRD01000011.1"/>
</dbReference>
<evidence type="ECO:0000313" key="1">
    <source>
        <dbReference type="EMBL" id="MSC58383.1"/>
    </source>
</evidence>
<comment type="caution">
    <text evidence="1">The sequence shown here is derived from an EMBL/GenBank/DDBJ whole genome shotgun (WGS) entry which is preliminary data.</text>
</comment>
<dbReference type="GO" id="GO:0005524">
    <property type="term" value="F:ATP binding"/>
    <property type="evidence" value="ECO:0007669"/>
    <property type="project" value="InterPro"/>
</dbReference>
<sequence length="588" mass="68888">MCENYHGANYELAKAEADKVDEKIIEALRDGHSFRVEAGAGSGKTYSLNRVIEWIQENMWSKYSRKKQNVVCITYTNAAVEVITERLSKDSFIIPSTIHSFAWNAIKQYQSYLVDVVTTDPDFLPDESDFFKVNEVTYTLGHRYKENGVQYLYHDDVLKLFCKLLDNAKFRRVFSDKYPLILIDEYQDSYKPIIERFIKYFIAEKKSPQFAFFGDAWQTIYQSNKACGIIEHKNLEVIKKGANFRSSPRIVQLLNDIRPDLPQTSAIDNFQGEVVVITCEDYDGERRTDRNFQGELPPEELKIRLNKIFEEIKQNTADSDTLKILMITHKVLAAQQGYERLLSIINDGLRDKEDPFLLFFMDTVEPIYHALETLNMQLLFDTLGIKRYPITKKSEKEKWKIFQEKLREAREKRAIDVIEVINETKLIPFPPKLDGWYHLYRNAPGTIYSSNASIQAFLELDYTQFISAIEFLYPEALFSTEHGVKGEEYDNVIFVISRGWNMYQFETYAPMITGKASIPSGKQISFERNRNLFYVCCSRPRKRLFFFVTIPIDQTFKEFLMELVGKENYYTYSQWIMNKKISQKSNEK</sequence>
<evidence type="ECO:0000313" key="2">
    <source>
        <dbReference type="Proteomes" id="UP000481964"/>
    </source>
</evidence>
<proteinExistence type="predicted"/>
<dbReference type="PANTHER" id="PTHR11070">
    <property type="entry name" value="UVRD / RECB / PCRA DNA HELICASE FAMILY MEMBER"/>
    <property type="match status" value="1"/>
</dbReference>
<name>A0A7C9H4F3_9FIRM</name>
<dbReference type="Pfam" id="PF13245">
    <property type="entry name" value="AAA_19"/>
    <property type="match status" value="1"/>
</dbReference>
<dbReference type="AlphaFoldDB" id="A0A7C9H4F3"/>
<dbReference type="SUPFAM" id="SSF52540">
    <property type="entry name" value="P-loop containing nucleoside triphosphate hydrolases"/>
    <property type="match status" value="1"/>
</dbReference>
<dbReference type="GO" id="GO:0003677">
    <property type="term" value="F:DNA binding"/>
    <property type="evidence" value="ECO:0007669"/>
    <property type="project" value="InterPro"/>
</dbReference>
<accession>A0A7C9H4F3</accession>
<dbReference type="PANTHER" id="PTHR11070:SF2">
    <property type="entry name" value="ATP-DEPENDENT DNA HELICASE SRS2"/>
    <property type="match status" value="1"/>
</dbReference>
<dbReference type="GO" id="GO:0000725">
    <property type="term" value="P:recombinational repair"/>
    <property type="evidence" value="ECO:0007669"/>
    <property type="project" value="TreeGrafter"/>
</dbReference>
<dbReference type="GO" id="GO:0043138">
    <property type="term" value="F:3'-5' DNA helicase activity"/>
    <property type="evidence" value="ECO:0007669"/>
    <property type="project" value="TreeGrafter"/>
</dbReference>
<gene>
    <name evidence="1" type="ORF">GKE48_13155</name>
</gene>
<reference evidence="1 2" key="1">
    <citation type="journal article" date="2019" name="Nat. Med.">
        <title>A library of human gut bacterial isolates paired with longitudinal multiomics data enables mechanistic microbiome research.</title>
        <authorList>
            <person name="Poyet M."/>
            <person name="Groussin M."/>
            <person name="Gibbons S.M."/>
            <person name="Avila-Pacheco J."/>
            <person name="Jiang X."/>
            <person name="Kearney S.M."/>
            <person name="Perrotta A.R."/>
            <person name="Berdy B."/>
            <person name="Zhao S."/>
            <person name="Lieberman T.D."/>
            <person name="Swanson P.K."/>
            <person name="Smith M."/>
            <person name="Roesemann S."/>
            <person name="Alexander J.E."/>
            <person name="Rich S.A."/>
            <person name="Livny J."/>
            <person name="Vlamakis H."/>
            <person name="Clish C."/>
            <person name="Bullock K."/>
            <person name="Deik A."/>
            <person name="Scott J."/>
            <person name="Pierce K.A."/>
            <person name="Xavier R.J."/>
            <person name="Alm E.J."/>
        </authorList>
    </citation>
    <scope>NUCLEOTIDE SEQUENCE [LARGE SCALE GENOMIC DNA]</scope>
    <source>
        <strain evidence="1 2">BIOML-A1</strain>
    </source>
</reference>